<dbReference type="EMBL" id="BAAAYX010000002">
    <property type="protein sequence ID" value="GAA3690148.1"/>
    <property type="molecule type" value="Genomic_DNA"/>
</dbReference>
<dbReference type="SUPFAM" id="SSF56235">
    <property type="entry name" value="N-terminal nucleophile aminohydrolases (Ntn hydrolases)"/>
    <property type="match status" value="1"/>
</dbReference>
<dbReference type="Proteomes" id="UP001500051">
    <property type="component" value="Unassembled WGS sequence"/>
</dbReference>
<gene>
    <name evidence="2" type="ORF">GCM10022204_01240</name>
</gene>
<dbReference type="Gene3D" id="3.60.60.10">
    <property type="entry name" value="Penicillin V Acylase, Chain A"/>
    <property type="match status" value="1"/>
</dbReference>
<feature type="domain" description="Peptidase C45 hydrolase" evidence="1">
    <location>
        <begin position="105"/>
        <end position="304"/>
    </location>
</feature>
<dbReference type="NCBIfam" id="NF040521">
    <property type="entry name" value="C45_proenzyme"/>
    <property type="match status" value="1"/>
</dbReference>
<keyword evidence="2" id="KW-0808">Transferase</keyword>
<organism evidence="2 3">
    <name type="scientific">Microlunatus aurantiacus</name>
    <dbReference type="NCBI Taxonomy" id="446786"/>
    <lineage>
        <taxon>Bacteria</taxon>
        <taxon>Bacillati</taxon>
        <taxon>Actinomycetota</taxon>
        <taxon>Actinomycetes</taxon>
        <taxon>Propionibacteriales</taxon>
        <taxon>Propionibacteriaceae</taxon>
        <taxon>Microlunatus</taxon>
    </lineage>
</organism>
<dbReference type="InterPro" id="IPR005079">
    <property type="entry name" value="Peptidase_C45_hydrolase"/>
</dbReference>
<keyword evidence="2" id="KW-0012">Acyltransferase</keyword>
<evidence type="ECO:0000313" key="3">
    <source>
        <dbReference type="Proteomes" id="UP001500051"/>
    </source>
</evidence>
<sequence>MTQYPLTMYGIRELKPGPRWRAFFDATWPAYRRWYLSEGRAARPGLRTAGAALAHHMPELLPTWGQLSEQTGHDLDAAALLTHWNLPTFLPAGCSQVVTPDPKPSLLRNYDYAPALFEGVSISTDYLQPVIGTSDCLWGLLDGMNGSGLVVSLTFGGERTVGEGFGIPLVVRYLLETCQRVDEAVSALRRLPISMSYNLTMLDAEGAVGTAHVGPGRTVEFSEQPCATNHRWRTPLDPAHAARFRSVQRLDHLDDLLDHRASADDIALSMLQKPLYSREFSQSFGTLFTADYRPAEQSVTYHWPELSWTRTFDSPDATVDVVLADA</sequence>
<reference evidence="3" key="1">
    <citation type="journal article" date="2019" name="Int. J. Syst. Evol. Microbiol.">
        <title>The Global Catalogue of Microorganisms (GCM) 10K type strain sequencing project: providing services to taxonomists for standard genome sequencing and annotation.</title>
        <authorList>
            <consortium name="The Broad Institute Genomics Platform"/>
            <consortium name="The Broad Institute Genome Sequencing Center for Infectious Disease"/>
            <person name="Wu L."/>
            <person name="Ma J."/>
        </authorList>
    </citation>
    <scope>NUCLEOTIDE SEQUENCE [LARGE SCALE GENOMIC DNA]</scope>
    <source>
        <strain evidence="3">JCM 16548</strain>
    </source>
</reference>
<dbReference type="InterPro" id="IPR047794">
    <property type="entry name" value="C45_proenzyme-like"/>
</dbReference>
<dbReference type="Pfam" id="PF03417">
    <property type="entry name" value="AAT"/>
    <property type="match status" value="1"/>
</dbReference>
<keyword evidence="3" id="KW-1185">Reference proteome</keyword>
<evidence type="ECO:0000313" key="2">
    <source>
        <dbReference type="EMBL" id="GAA3690148.1"/>
    </source>
</evidence>
<protein>
    <submittedName>
        <fullName evidence="2">C45 family autoproteolytic acyltransferase/hydolase</fullName>
    </submittedName>
</protein>
<comment type="caution">
    <text evidence="2">The sequence shown here is derived from an EMBL/GenBank/DDBJ whole genome shotgun (WGS) entry which is preliminary data.</text>
</comment>
<dbReference type="GO" id="GO:0016746">
    <property type="term" value="F:acyltransferase activity"/>
    <property type="evidence" value="ECO:0007669"/>
    <property type="project" value="UniProtKB-KW"/>
</dbReference>
<proteinExistence type="predicted"/>
<name>A0ABP7CKT5_9ACTN</name>
<accession>A0ABP7CKT5</accession>
<dbReference type="InterPro" id="IPR029055">
    <property type="entry name" value="Ntn_hydrolases_N"/>
</dbReference>
<dbReference type="RefSeq" id="WP_344810327.1">
    <property type="nucleotide sequence ID" value="NZ_BAAAYX010000002.1"/>
</dbReference>
<evidence type="ECO:0000259" key="1">
    <source>
        <dbReference type="Pfam" id="PF03417"/>
    </source>
</evidence>